<feature type="domain" description="4-O-methyl-glucuronoyl methylesterase-like" evidence="6">
    <location>
        <begin position="295"/>
        <end position="456"/>
    </location>
</feature>
<dbReference type="InterPro" id="IPR054579">
    <property type="entry name" value="GCE-like_dom"/>
</dbReference>
<dbReference type="Proteomes" id="UP000554342">
    <property type="component" value="Unassembled WGS sequence"/>
</dbReference>
<sequence>MRPILFGSALVISASAISFAAPIAAQDASHPAIKPPRTLTADQDRQIMMQKLGITALKPGPSGDPDAPNHANYDEATAGPNPGLPDPLTTFAGRKVTTPEMWWKVRRPEIAETYAREVYGRIPANMPKVTWRVRATDREEMGWPRKPVIARRLIGHVDNSAYPAINVDIRMTVVTPADTKGPVPLLIMFGRDTFPAPSQPTRAEYERMDAALKAVLIKQDPSLARVFQAHQALALESQPPVKFPDPNTISRPDVLIHAGWGYAMLDTASIQADNGAGLTRGIIGLVNHGQTRSPDQWGALRAWAWGASRAFDYLSKDPSVDAKHIGIEGVSRWGKAALVTMAFDRRFAMVLIGSSGKGGVTPLRRNFGEAVSSLGTGEYYWMAGNFLKYNAASMQSGKPLTIADLPVDSNELLALCAPRLTFISYGIPEKGDAKWLDQRGSWMAALAASPVWDLLGAHGLMENVDYRTQPMPPVNHGLLDHRLAWRQDDGGHTDAPNIKPFTQWADRFIGFQPPQ</sequence>
<dbReference type="SUPFAM" id="SSF53474">
    <property type="entry name" value="alpha/beta-Hydrolases"/>
    <property type="match status" value="1"/>
</dbReference>
<evidence type="ECO:0000256" key="2">
    <source>
        <dbReference type="ARBA" id="ARBA00022729"/>
    </source>
</evidence>
<proteinExistence type="predicted"/>
<evidence type="ECO:0000259" key="6">
    <source>
        <dbReference type="Pfam" id="PF22244"/>
    </source>
</evidence>
<dbReference type="Pfam" id="PF22244">
    <property type="entry name" value="GCE_fung"/>
    <property type="match status" value="1"/>
</dbReference>
<dbReference type="InterPro" id="IPR029058">
    <property type="entry name" value="AB_hydrolase_fold"/>
</dbReference>
<evidence type="ECO:0000313" key="7">
    <source>
        <dbReference type="EMBL" id="MBB5719140.1"/>
    </source>
</evidence>
<dbReference type="EMBL" id="JACIJI010000003">
    <property type="protein sequence ID" value="MBB5719140.1"/>
    <property type="molecule type" value="Genomic_DNA"/>
</dbReference>
<feature type="region of interest" description="Disordered" evidence="4">
    <location>
        <begin position="57"/>
        <end position="87"/>
    </location>
</feature>
<keyword evidence="3" id="KW-0378">Hydrolase</keyword>
<dbReference type="RefSeq" id="WP_221227478.1">
    <property type="nucleotide sequence ID" value="NZ_BAABIF010000012.1"/>
</dbReference>
<organism evidence="7 8">
    <name type="scientific">Stakelama sediminis</name>
    <dbReference type="NCBI Taxonomy" id="463200"/>
    <lineage>
        <taxon>Bacteria</taxon>
        <taxon>Pseudomonadati</taxon>
        <taxon>Pseudomonadota</taxon>
        <taxon>Alphaproteobacteria</taxon>
        <taxon>Sphingomonadales</taxon>
        <taxon>Sphingomonadaceae</taxon>
        <taxon>Stakelama</taxon>
    </lineage>
</organism>
<dbReference type="GO" id="GO:0052689">
    <property type="term" value="F:carboxylic ester hydrolase activity"/>
    <property type="evidence" value="ECO:0007669"/>
    <property type="project" value="UniProtKB-KW"/>
</dbReference>
<keyword evidence="8" id="KW-1185">Reference proteome</keyword>
<evidence type="ECO:0000256" key="3">
    <source>
        <dbReference type="ARBA" id="ARBA00022801"/>
    </source>
</evidence>
<accession>A0A840Z059</accession>
<gene>
    <name evidence="7" type="ORF">FHR23_002078</name>
</gene>
<comment type="caution">
    <text evidence="7">The sequence shown here is derived from an EMBL/GenBank/DDBJ whole genome shotgun (WGS) entry which is preliminary data.</text>
</comment>
<dbReference type="AlphaFoldDB" id="A0A840Z059"/>
<evidence type="ECO:0000256" key="5">
    <source>
        <dbReference type="SAM" id="SignalP"/>
    </source>
</evidence>
<keyword evidence="1" id="KW-0719">Serine esterase</keyword>
<evidence type="ECO:0000256" key="4">
    <source>
        <dbReference type="SAM" id="MobiDB-lite"/>
    </source>
</evidence>
<keyword evidence="2 5" id="KW-0732">Signal</keyword>
<name>A0A840Z059_9SPHN</name>
<feature type="signal peptide" evidence="5">
    <location>
        <begin position="1"/>
        <end position="20"/>
    </location>
</feature>
<protein>
    <recommendedName>
        <fullName evidence="6">4-O-methyl-glucuronoyl methylesterase-like domain-containing protein</fullName>
    </recommendedName>
</protein>
<dbReference type="Gene3D" id="3.40.50.1820">
    <property type="entry name" value="alpha/beta hydrolase"/>
    <property type="match status" value="1"/>
</dbReference>
<feature type="chain" id="PRO_5032912891" description="4-O-methyl-glucuronoyl methylesterase-like domain-containing protein" evidence="5">
    <location>
        <begin position="21"/>
        <end position="515"/>
    </location>
</feature>
<evidence type="ECO:0000256" key="1">
    <source>
        <dbReference type="ARBA" id="ARBA00022487"/>
    </source>
</evidence>
<reference evidence="7 8" key="1">
    <citation type="submission" date="2020-08" db="EMBL/GenBank/DDBJ databases">
        <title>Genomic Encyclopedia of Type Strains, Phase IV (KMG-IV): sequencing the most valuable type-strain genomes for metagenomic binning, comparative biology and taxonomic classification.</title>
        <authorList>
            <person name="Goeker M."/>
        </authorList>
    </citation>
    <scope>NUCLEOTIDE SEQUENCE [LARGE SCALE GENOMIC DNA]</scope>
    <source>
        <strain evidence="7 8">DSM 27203</strain>
    </source>
</reference>
<evidence type="ECO:0000313" key="8">
    <source>
        <dbReference type="Proteomes" id="UP000554342"/>
    </source>
</evidence>